<accession>A0AC35FM40</accession>
<sequence length="586" mass="70024">MKGDITTFIKLEQLPQAYRKKLEKIEENFKADRNSNIQQKLLDTFSNNYLMPAKIWCKLIELYFINIRGGTTSAAQIENLRQRALYQFFHDVKNKMHDECESFINHPSELRKLLNTDPKLNKYKTTGEPFIKMKEEQLKYPNKSLDEIFKFYERHIYSTPSTSLMINYCKMKNFYAEIKVVENDIDKWFQKLLEVKDHQFIVHNVEYRLGKNLNDLTLWKLYIKYLRDTDPKEMLQLYSKYCRYFIDDNEMLEKYKTEVKNFGPVFVKWQNPFNFEHQITSDLRKMVNRFNHGLRRPATTLWLPESTCPLHIGDGYSYQNFSLPNNIIYFMLKSSNYIVLQKLHISCKYFFAKKPTPICYNFEYYCSNETSDKKIYFVGQSIKLNVPYKNLDNLKRFYVANSLKLYPKNQGIQSIIQRMNLCEPRHIRIKKQAITEKEFEYLVGHGKVETLSLKKVKIFGTNGEIIPLENVMDKLPKIRELRLDYIRVTSETANILCQLPFENKIKSIKIFRINNLLNLETFFCFLNNIIHSQARLDFSCSKDAGDDFVWEFKRHENLFEKQWNDKKGKPMIAVFSSFEYKMLSQI</sequence>
<dbReference type="Proteomes" id="UP000887580">
    <property type="component" value="Unplaced"/>
</dbReference>
<proteinExistence type="predicted"/>
<evidence type="ECO:0000313" key="2">
    <source>
        <dbReference type="WBParaSite" id="PS1159_v2.g18492.t1"/>
    </source>
</evidence>
<protein>
    <submittedName>
        <fullName evidence="2">Uncharacterized protein</fullName>
    </submittedName>
</protein>
<evidence type="ECO:0000313" key="1">
    <source>
        <dbReference type="Proteomes" id="UP000887580"/>
    </source>
</evidence>
<dbReference type="WBParaSite" id="PS1159_v2.g18492.t1">
    <property type="protein sequence ID" value="PS1159_v2.g18492.t1"/>
    <property type="gene ID" value="PS1159_v2.g18492"/>
</dbReference>
<name>A0AC35FM40_9BILA</name>
<organism evidence="1 2">
    <name type="scientific">Panagrolaimus sp. PS1159</name>
    <dbReference type="NCBI Taxonomy" id="55785"/>
    <lineage>
        <taxon>Eukaryota</taxon>
        <taxon>Metazoa</taxon>
        <taxon>Ecdysozoa</taxon>
        <taxon>Nematoda</taxon>
        <taxon>Chromadorea</taxon>
        <taxon>Rhabditida</taxon>
        <taxon>Tylenchina</taxon>
        <taxon>Panagrolaimomorpha</taxon>
        <taxon>Panagrolaimoidea</taxon>
        <taxon>Panagrolaimidae</taxon>
        <taxon>Panagrolaimus</taxon>
    </lineage>
</organism>
<reference evidence="2" key="1">
    <citation type="submission" date="2022-11" db="UniProtKB">
        <authorList>
            <consortium name="WormBaseParasite"/>
        </authorList>
    </citation>
    <scope>IDENTIFICATION</scope>
</reference>